<feature type="region of interest" description="Disordered" evidence="1">
    <location>
        <begin position="110"/>
        <end position="136"/>
    </location>
</feature>
<reference evidence="2" key="1">
    <citation type="submission" date="2018-11" db="EMBL/GenBank/DDBJ databases">
        <authorList>
            <consortium name="Pathogen Informatics"/>
        </authorList>
    </citation>
    <scope>NUCLEOTIDE SEQUENCE</scope>
</reference>
<organism evidence="2 3">
    <name type="scientific">Protopolystoma xenopodis</name>
    <dbReference type="NCBI Taxonomy" id="117903"/>
    <lineage>
        <taxon>Eukaryota</taxon>
        <taxon>Metazoa</taxon>
        <taxon>Spiralia</taxon>
        <taxon>Lophotrochozoa</taxon>
        <taxon>Platyhelminthes</taxon>
        <taxon>Monogenea</taxon>
        <taxon>Polyopisthocotylea</taxon>
        <taxon>Polystomatidea</taxon>
        <taxon>Polystomatidae</taxon>
        <taxon>Protopolystoma</taxon>
    </lineage>
</organism>
<proteinExistence type="predicted"/>
<dbReference type="AlphaFoldDB" id="A0A3S5AYF5"/>
<evidence type="ECO:0000313" key="3">
    <source>
        <dbReference type="Proteomes" id="UP000784294"/>
    </source>
</evidence>
<evidence type="ECO:0000256" key="1">
    <source>
        <dbReference type="SAM" id="MobiDB-lite"/>
    </source>
</evidence>
<comment type="caution">
    <text evidence="2">The sequence shown here is derived from an EMBL/GenBank/DDBJ whole genome shotgun (WGS) entry which is preliminary data.</text>
</comment>
<name>A0A3S5AYF5_9PLAT</name>
<protein>
    <submittedName>
        <fullName evidence="2">Uncharacterized protein</fullName>
    </submittedName>
</protein>
<keyword evidence="3" id="KW-1185">Reference proteome</keyword>
<gene>
    <name evidence="2" type="ORF">PXEA_LOCUS28814</name>
</gene>
<dbReference type="EMBL" id="CAAALY010249689">
    <property type="protein sequence ID" value="VEL35374.1"/>
    <property type="molecule type" value="Genomic_DNA"/>
</dbReference>
<evidence type="ECO:0000313" key="2">
    <source>
        <dbReference type="EMBL" id="VEL35374.1"/>
    </source>
</evidence>
<sequence>MRVQATGAPVRLTVWRSGRFGKPTGYSDWPSQLPSGGGARAYAPLTAAWQAQRPLGHVWQPLSRSIGLRPDVPIVCACVQHAGGQADTRRARADRRTRWRRVSQGRATCASGYVSPADQPTSRRPRVPTRARSSDRLLRGEAKRTRLGHYLRLFRLRPLKADWLARPNVSACVHAHFCASVCIAAGVQPMASELDGD</sequence>
<dbReference type="Proteomes" id="UP000784294">
    <property type="component" value="Unassembled WGS sequence"/>
</dbReference>
<accession>A0A3S5AYF5</accession>